<feature type="compositionally biased region" description="Polar residues" evidence="1">
    <location>
        <begin position="74"/>
        <end position="85"/>
    </location>
</feature>
<protein>
    <recommendedName>
        <fullName evidence="4">HCNGP-domain-containing protein</fullName>
    </recommendedName>
</protein>
<dbReference type="GeneID" id="18930870"/>
<dbReference type="EMBL" id="GL883145">
    <property type="protein sequence ID" value="EGG00613.1"/>
    <property type="molecule type" value="Genomic_DNA"/>
</dbReference>
<accession>F4S3Y7</accession>
<name>F4S3Y7_MELLP</name>
<feature type="compositionally biased region" description="Polar residues" evidence="1">
    <location>
        <begin position="23"/>
        <end position="35"/>
    </location>
</feature>
<dbReference type="VEuPathDB" id="FungiDB:MELLADRAFT_67653"/>
<evidence type="ECO:0000256" key="1">
    <source>
        <dbReference type="SAM" id="MobiDB-lite"/>
    </source>
</evidence>
<dbReference type="GO" id="GO:0005634">
    <property type="term" value="C:nucleus"/>
    <property type="evidence" value="ECO:0007669"/>
    <property type="project" value="TreeGrafter"/>
</dbReference>
<evidence type="ECO:0000313" key="3">
    <source>
        <dbReference type="Proteomes" id="UP000001072"/>
    </source>
</evidence>
<evidence type="ECO:0000313" key="2">
    <source>
        <dbReference type="EMBL" id="EGG00613.1"/>
    </source>
</evidence>
<feature type="region of interest" description="Disordered" evidence="1">
    <location>
        <begin position="169"/>
        <end position="251"/>
    </location>
</feature>
<dbReference type="STRING" id="747676.F4S3Y7"/>
<organism evidence="3">
    <name type="scientific">Melampsora larici-populina (strain 98AG31 / pathotype 3-4-7)</name>
    <name type="common">Poplar leaf rust fungus</name>
    <dbReference type="NCBI Taxonomy" id="747676"/>
    <lineage>
        <taxon>Eukaryota</taxon>
        <taxon>Fungi</taxon>
        <taxon>Dikarya</taxon>
        <taxon>Basidiomycota</taxon>
        <taxon>Pucciniomycotina</taxon>
        <taxon>Pucciniomycetes</taxon>
        <taxon>Pucciniales</taxon>
        <taxon>Melampsoraceae</taxon>
        <taxon>Melampsora</taxon>
    </lineage>
</organism>
<reference evidence="3" key="1">
    <citation type="journal article" date="2011" name="Proc. Natl. Acad. Sci. U.S.A.">
        <title>Obligate biotrophy features unraveled by the genomic analysis of rust fungi.</title>
        <authorList>
            <person name="Duplessis S."/>
            <person name="Cuomo C.A."/>
            <person name="Lin Y.-C."/>
            <person name="Aerts A."/>
            <person name="Tisserant E."/>
            <person name="Veneault-Fourrey C."/>
            <person name="Joly D.L."/>
            <person name="Hacquard S."/>
            <person name="Amselem J."/>
            <person name="Cantarel B.L."/>
            <person name="Chiu R."/>
            <person name="Coutinho P.M."/>
            <person name="Feau N."/>
            <person name="Field M."/>
            <person name="Frey P."/>
            <person name="Gelhaye E."/>
            <person name="Goldberg J."/>
            <person name="Grabherr M.G."/>
            <person name="Kodira C.D."/>
            <person name="Kohler A."/>
            <person name="Kuees U."/>
            <person name="Lindquist E.A."/>
            <person name="Lucas S.M."/>
            <person name="Mago R."/>
            <person name="Mauceli E."/>
            <person name="Morin E."/>
            <person name="Murat C."/>
            <person name="Pangilinan J.L."/>
            <person name="Park R."/>
            <person name="Pearson M."/>
            <person name="Quesneville H."/>
            <person name="Rouhier N."/>
            <person name="Sakthikumar S."/>
            <person name="Salamov A.A."/>
            <person name="Schmutz J."/>
            <person name="Selles B."/>
            <person name="Shapiro H."/>
            <person name="Tanguay P."/>
            <person name="Tuskan G.A."/>
            <person name="Henrissat B."/>
            <person name="Van de Peer Y."/>
            <person name="Rouze P."/>
            <person name="Ellis J.G."/>
            <person name="Dodds P.N."/>
            <person name="Schein J.E."/>
            <person name="Zhong S."/>
            <person name="Hamelin R.C."/>
            <person name="Grigoriev I.V."/>
            <person name="Szabo L.J."/>
            <person name="Martin F."/>
        </authorList>
    </citation>
    <scope>NUCLEOTIDE SEQUENCE [LARGE SCALE GENOMIC DNA]</scope>
    <source>
        <strain evidence="3">98AG31 / pathotype 3-4-7</strain>
    </source>
</reference>
<proteinExistence type="predicted"/>
<dbReference type="PANTHER" id="PTHR13464">
    <property type="entry name" value="TRANSCRIPTIONAL REGULATOR PROTEIN HCNGP"/>
    <property type="match status" value="1"/>
</dbReference>
<sequence>MEDGLVVYASSDGSDCEDGSVKKPSSTTLKSTVESQPHVKPLIQPSLETSENVSELRPTDGPASLSVKPVTEELPSTISPEADQDNNSKIDITLVSKLEKFKSLRDQGIYFNDNLVKNKSYRNPHIYTKLVQFVDVEETGSNFSPDIWDPLGFPTEAYADALREKQQKAADAKQLSKSQAKRTEIEFEAGSSAKKLARSSEIDNRKRNDYDRDRDRDRDRGQRDRDRDRGRDHDRQKDSKSAASRSPRWRK</sequence>
<dbReference type="InterPro" id="IPR012479">
    <property type="entry name" value="SAP30BP"/>
</dbReference>
<dbReference type="Pfam" id="PF07818">
    <property type="entry name" value="HCNGP"/>
    <property type="match status" value="1"/>
</dbReference>
<gene>
    <name evidence="2" type="ORF">MELLADRAFT_67653</name>
</gene>
<dbReference type="RefSeq" id="XP_007416067.1">
    <property type="nucleotide sequence ID" value="XM_007416005.1"/>
</dbReference>
<dbReference type="OrthoDB" id="1714508at2759"/>
<keyword evidence="3" id="KW-1185">Reference proteome</keyword>
<dbReference type="InParanoid" id="F4S3Y7"/>
<feature type="region of interest" description="Disordered" evidence="1">
    <location>
        <begin position="1"/>
        <end position="85"/>
    </location>
</feature>
<dbReference type="PANTHER" id="PTHR13464:SF0">
    <property type="entry name" value="SAP30-BINDING PROTEIN"/>
    <property type="match status" value="1"/>
</dbReference>
<dbReference type="AlphaFoldDB" id="F4S3Y7"/>
<dbReference type="eggNOG" id="KOG2959">
    <property type="taxonomic scope" value="Eukaryota"/>
</dbReference>
<dbReference type="KEGG" id="mlr:MELLADRAFT_67653"/>
<feature type="compositionally biased region" description="Basic and acidic residues" evidence="1">
    <location>
        <begin position="198"/>
        <end position="240"/>
    </location>
</feature>
<evidence type="ECO:0008006" key="4">
    <source>
        <dbReference type="Google" id="ProtNLM"/>
    </source>
</evidence>
<dbReference type="Proteomes" id="UP000001072">
    <property type="component" value="Unassembled WGS sequence"/>
</dbReference>
<dbReference type="GO" id="GO:0006355">
    <property type="term" value="P:regulation of DNA-templated transcription"/>
    <property type="evidence" value="ECO:0007669"/>
    <property type="project" value="InterPro"/>
</dbReference>
<dbReference type="HOGENOM" id="CLU_1107339_0_0_1"/>